<dbReference type="AlphaFoldDB" id="A0AAV5MM74"/>
<protein>
    <submittedName>
        <fullName evidence="1">Uncharacterized protein</fullName>
    </submittedName>
</protein>
<gene>
    <name evidence="1" type="ORF">SLEP1_g57345</name>
</gene>
<comment type="caution">
    <text evidence="1">The sequence shown here is derived from an EMBL/GenBank/DDBJ whole genome shotgun (WGS) entry which is preliminary data.</text>
</comment>
<reference evidence="1 2" key="1">
    <citation type="journal article" date="2021" name="Commun. Biol.">
        <title>The genome of Shorea leprosula (Dipterocarpaceae) highlights the ecological relevance of drought in aseasonal tropical rainforests.</title>
        <authorList>
            <person name="Ng K.K.S."/>
            <person name="Kobayashi M.J."/>
            <person name="Fawcett J.A."/>
            <person name="Hatakeyama M."/>
            <person name="Paape T."/>
            <person name="Ng C.H."/>
            <person name="Ang C.C."/>
            <person name="Tnah L.H."/>
            <person name="Lee C.T."/>
            <person name="Nishiyama T."/>
            <person name="Sese J."/>
            <person name="O'Brien M.J."/>
            <person name="Copetti D."/>
            <person name="Mohd Noor M.I."/>
            <person name="Ong R.C."/>
            <person name="Putra M."/>
            <person name="Sireger I.Z."/>
            <person name="Indrioko S."/>
            <person name="Kosugi Y."/>
            <person name="Izuno A."/>
            <person name="Isagi Y."/>
            <person name="Lee S.L."/>
            <person name="Shimizu K.K."/>
        </authorList>
    </citation>
    <scope>NUCLEOTIDE SEQUENCE [LARGE SCALE GENOMIC DNA]</scope>
    <source>
        <strain evidence="1">214</strain>
    </source>
</reference>
<organism evidence="1 2">
    <name type="scientific">Rubroshorea leprosula</name>
    <dbReference type="NCBI Taxonomy" id="152421"/>
    <lineage>
        <taxon>Eukaryota</taxon>
        <taxon>Viridiplantae</taxon>
        <taxon>Streptophyta</taxon>
        <taxon>Embryophyta</taxon>
        <taxon>Tracheophyta</taxon>
        <taxon>Spermatophyta</taxon>
        <taxon>Magnoliopsida</taxon>
        <taxon>eudicotyledons</taxon>
        <taxon>Gunneridae</taxon>
        <taxon>Pentapetalae</taxon>
        <taxon>rosids</taxon>
        <taxon>malvids</taxon>
        <taxon>Malvales</taxon>
        <taxon>Dipterocarpaceae</taxon>
        <taxon>Rubroshorea</taxon>
    </lineage>
</organism>
<keyword evidence="2" id="KW-1185">Reference proteome</keyword>
<evidence type="ECO:0000313" key="1">
    <source>
        <dbReference type="EMBL" id="GKV50644.1"/>
    </source>
</evidence>
<name>A0AAV5MM74_9ROSI</name>
<dbReference type="Proteomes" id="UP001054252">
    <property type="component" value="Unassembled WGS sequence"/>
</dbReference>
<sequence>MILCPFIIDYLFHYLHKACYKRIIQGIKASDGLFTAYFER</sequence>
<dbReference type="EMBL" id="BPVZ01000383">
    <property type="protein sequence ID" value="GKV50644.1"/>
    <property type="molecule type" value="Genomic_DNA"/>
</dbReference>
<proteinExistence type="predicted"/>
<evidence type="ECO:0000313" key="2">
    <source>
        <dbReference type="Proteomes" id="UP001054252"/>
    </source>
</evidence>
<accession>A0AAV5MM74</accession>